<dbReference type="PANTHER" id="PTHR43155">
    <property type="entry name" value="CYCLIC DI-GMP PHOSPHODIESTERASE PA4108-RELATED"/>
    <property type="match status" value="1"/>
</dbReference>
<gene>
    <name evidence="3" type="ORF">AWY79_17120</name>
</gene>
<accession>A0ABN4M1X5</accession>
<dbReference type="SUPFAM" id="SSF109604">
    <property type="entry name" value="HD-domain/PDEase-like"/>
    <property type="match status" value="1"/>
</dbReference>
<feature type="domain" description="HD-GYP" evidence="2">
    <location>
        <begin position="154"/>
        <end position="350"/>
    </location>
</feature>
<keyword evidence="4" id="KW-1185">Reference proteome</keyword>
<dbReference type="NCBIfam" id="TIGR00277">
    <property type="entry name" value="HDIG"/>
    <property type="match status" value="1"/>
</dbReference>
<dbReference type="Pfam" id="PF11871">
    <property type="entry name" value="DUF3391"/>
    <property type="match status" value="1"/>
</dbReference>
<dbReference type="PANTHER" id="PTHR43155:SF2">
    <property type="entry name" value="CYCLIC DI-GMP PHOSPHODIESTERASE PA4108"/>
    <property type="match status" value="1"/>
</dbReference>
<evidence type="ECO:0000259" key="2">
    <source>
        <dbReference type="PROSITE" id="PS51832"/>
    </source>
</evidence>
<sequence length="434" mass="48845">MVERDMPEYRIPVDQLRPGVFIRLEKTSWFEHPFLFSNFKVRDFDQIALIKSLGITHVMCIPEKSDVLPAAPEKRTEAKRPEPRKQLSQEVIDHLWEVKRERTRRLREKKDQIALCEKRFNACIKTFNDIYRDVAAGRTEGVGHAVGFVARLAALFLDDRESTLHLMNVVDKGESAYSHPMNVAVLSMIVGKEARLDEAEMTVLALGALFHDIGKERLPKKLLKKRGELTRPEQNLLDEHPALGAEIIAGLKGFPDGVARILAQHHERMDGSGVPGGLKGETIDRLARIVAVADAYDNHCNHADPMESLTPYLALSYMFGQQKHLFDVELLALFIRCLGVYPPGTVVGVYPPGTVVELSNGDVGMVMAVNPKNQLNPSVMLHDPEVPKKEALIVDLADEPDLRVEKSIRLAQLPPETLEYLSPRTRITYYVDRS</sequence>
<dbReference type="InterPro" id="IPR021812">
    <property type="entry name" value="DUF3391"/>
</dbReference>
<dbReference type="InterPro" id="IPR037522">
    <property type="entry name" value="HD_GYP_dom"/>
</dbReference>
<feature type="domain" description="HD" evidence="1">
    <location>
        <begin position="176"/>
        <end position="299"/>
    </location>
</feature>
<evidence type="ECO:0000313" key="4">
    <source>
        <dbReference type="Proteomes" id="UP000055611"/>
    </source>
</evidence>
<name>A0ABN4M1X5_9BACT</name>
<evidence type="ECO:0000259" key="1">
    <source>
        <dbReference type="PROSITE" id="PS51831"/>
    </source>
</evidence>
<dbReference type="Gene3D" id="1.10.3210.10">
    <property type="entry name" value="Hypothetical protein af1432"/>
    <property type="match status" value="1"/>
</dbReference>
<dbReference type="EMBL" id="CP014206">
    <property type="protein sequence ID" value="AMK12704.1"/>
    <property type="molecule type" value="Genomic_DNA"/>
</dbReference>
<reference evidence="3 4" key="1">
    <citation type="journal article" date="2016" name="Front. Microbiol.">
        <title>Genome Sequence of the Piezophilic, Mesophilic Sulfate-Reducing Bacterium Desulfovibrio indicus J2T.</title>
        <authorList>
            <person name="Cao J."/>
            <person name="Maignien L."/>
            <person name="Shao Z."/>
            <person name="Alain K."/>
            <person name="Jebbar M."/>
        </authorList>
    </citation>
    <scope>NUCLEOTIDE SEQUENCE [LARGE SCALE GENOMIC DNA]</scope>
    <source>
        <strain evidence="3 4">J2</strain>
    </source>
</reference>
<dbReference type="RefSeq" id="WP_233490950.1">
    <property type="nucleotide sequence ID" value="NZ_CP014206.1"/>
</dbReference>
<dbReference type="CDD" id="cd00077">
    <property type="entry name" value="HDc"/>
    <property type="match status" value="1"/>
</dbReference>
<dbReference type="PROSITE" id="PS51831">
    <property type="entry name" value="HD"/>
    <property type="match status" value="1"/>
</dbReference>
<protein>
    <submittedName>
        <fullName evidence="3">Metal-dependent phosphohydrolase</fullName>
    </submittedName>
</protein>
<organism evidence="3 4">
    <name type="scientific">Pseudodesulfovibrio indicus</name>
    <dbReference type="NCBI Taxonomy" id="1716143"/>
    <lineage>
        <taxon>Bacteria</taxon>
        <taxon>Pseudomonadati</taxon>
        <taxon>Thermodesulfobacteriota</taxon>
        <taxon>Desulfovibrionia</taxon>
        <taxon>Desulfovibrionales</taxon>
        <taxon>Desulfovibrionaceae</taxon>
    </lineage>
</organism>
<dbReference type="Pfam" id="PF13487">
    <property type="entry name" value="HD_5"/>
    <property type="match status" value="1"/>
</dbReference>
<dbReference type="InterPro" id="IPR006674">
    <property type="entry name" value="HD_domain"/>
</dbReference>
<dbReference type="SMART" id="SM00471">
    <property type="entry name" value="HDc"/>
    <property type="match status" value="1"/>
</dbReference>
<dbReference type="Proteomes" id="UP000055611">
    <property type="component" value="Chromosome"/>
</dbReference>
<dbReference type="InterPro" id="IPR006675">
    <property type="entry name" value="HDIG_dom"/>
</dbReference>
<dbReference type="InterPro" id="IPR003607">
    <property type="entry name" value="HD/PDEase_dom"/>
</dbReference>
<dbReference type="PROSITE" id="PS51832">
    <property type="entry name" value="HD_GYP"/>
    <property type="match status" value="1"/>
</dbReference>
<evidence type="ECO:0000313" key="3">
    <source>
        <dbReference type="EMBL" id="AMK12704.1"/>
    </source>
</evidence>
<proteinExistence type="predicted"/>